<gene>
    <name evidence="2" type="ORF">SAMN05444920_11618</name>
</gene>
<feature type="signal peptide" evidence="1">
    <location>
        <begin position="1"/>
        <end position="20"/>
    </location>
</feature>
<keyword evidence="1" id="KW-0732">Signal</keyword>
<evidence type="ECO:0000313" key="3">
    <source>
        <dbReference type="Proteomes" id="UP000236732"/>
    </source>
</evidence>
<dbReference type="EMBL" id="FNVT01000016">
    <property type="protein sequence ID" value="SEH00284.1"/>
    <property type="molecule type" value="Genomic_DNA"/>
</dbReference>
<name>A0A1H6EUB8_9ACTN</name>
<protein>
    <recommendedName>
        <fullName evidence="4">Lipoprotein</fullName>
    </recommendedName>
</protein>
<accession>A0A1H6EUB8</accession>
<dbReference type="OrthoDB" id="3533734at2"/>
<dbReference type="AlphaFoldDB" id="A0A1H6EUB8"/>
<proteinExistence type="predicted"/>
<dbReference type="PROSITE" id="PS51257">
    <property type="entry name" value="PROKAR_LIPOPROTEIN"/>
    <property type="match status" value="1"/>
</dbReference>
<sequence length="165" mass="17562">MRRLVAALLMFALSACGAGAGEEPAPKATPPPSKPEFTRKAIALSCDDTQVRVPATLPGLDRAGSFNRLDSLAKPLKVKGVIWSHNDERVYAGVVCGARTAEQFATLVARSALTVYRGKPALHWTTRTGLRNFMWLERPGTAVYVAATPGLSAEIKPMAADISAS</sequence>
<reference evidence="2 3" key="1">
    <citation type="submission" date="2016-10" db="EMBL/GenBank/DDBJ databases">
        <authorList>
            <person name="de Groot N.N."/>
        </authorList>
    </citation>
    <scope>NUCLEOTIDE SEQUENCE [LARGE SCALE GENOMIC DNA]</scope>
    <source>
        <strain evidence="2 3">CGMCC 4.7037</strain>
    </source>
</reference>
<evidence type="ECO:0000313" key="2">
    <source>
        <dbReference type="EMBL" id="SEH00284.1"/>
    </source>
</evidence>
<keyword evidence="3" id="KW-1185">Reference proteome</keyword>
<organism evidence="2 3">
    <name type="scientific">Nonomuraea solani</name>
    <dbReference type="NCBI Taxonomy" id="1144553"/>
    <lineage>
        <taxon>Bacteria</taxon>
        <taxon>Bacillati</taxon>
        <taxon>Actinomycetota</taxon>
        <taxon>Actinomycetes</taxon>
        <taxon>Streptosporangiales</taxon>
        <taxon>Streptosporangiaceae</taxon>
        <taxon>Nonomuraea</taxon>
    </lineage>
</organism>
<evidence type="ECO:0008006" key="4">
    <source>
        <dbReference type="Google" id="ProtNLM"/>
    </source>
</evidence>
<dbReference type="RefSeq" id="WP_103961457.1">
    <property type="nucleotide sequence ID" value="NZ_FNVT01000016.1"/>
</dbReference>
<evidence type="ECO:0000256" key="1">
    <source>
        <dbReference type="SAM" id="SignalP"/>
    </source>
</evidence>
<dbReference type="Proteomes" id="UP000236732">
    <property type="component" value="Unassembled WGS sequence"/>
</dbReference>
<feature type="chain" id="PRO_5009297453" description="Lipoprotein" evidence="1">
    <location>
        <begin position="21"/>
        <end position="165"/>
    </location>
</feature>